<feature type="binding site" evidence="11">
    <location>
        <position position="259"/>
    </location>
    <ligand>
        <name>NAD(+)</name>
        <dbReference type="ChEBI" id="CHEBI:57540"/>
    </ligand>
</feature>
<evidence type="ECO:0000256" key="10">
    <source>
        <dbReference type="ARBA" id="ARBA00048028"/>
    </source>
</evidence>
<keyword evidence="5 11" id="KW-0658">Purine biosynthesis</keyword>
<evidence type="ECO:0000256" key="12">
    <source>
        <dbReference type="PROSITE-ProRule" id="PRU00703"/>
    </source>
</evidence>
<dbReference type="InterPro" id="IPR013785">
    <property type="entry name" value="Aldolase_TIM"/>
</dbReference>
<dbReference type="PROSITE" id="PS00487">
    <property type="entry name" value="IMP_DH_GMP_RED"/>
    <property type="match status" value="1"/>
</dbReference>
<keyword evidence="4 11" id="KW-0332">GMP biosynthesis</keyword>
<keyword evidence="6 11" id="KW-0630">Potassium</keyword>
<keyword evidence="3 11" id="KW-0479">Metal-binding</keyword>
<evidence type="ECO:0000256" key="2">
    <source>
        <dbReference type="ARBA" id="ARBA00005502"/>
    </source>
</evidence>
<feature type="binding site" evidence="11">
    <location>
        <position position="314"/>
    </location>
    <ligand>
        <name>IMP</name>
        <dbReference type="ChEBI" id="CHEBI:58053"/>
    </ligand>
</feature>
<feature type="active site" description="Thioimidate intermediate" evidence="11">
    <location>
        <position position="316"/>
    </location>
</feature>
<accession>A0ABY5MMI6</accession>
<dbReference type="CDD" id="cd00381">
    <property type="entry name" value="IMPDH"/>
    <property type="match status" value="1"/>
</dbReference>
<feature type="domain" description="CBS" evidence="15">
    <location>
        <begin position="165"/>
        <end position="222"/>
    </location>
</feature>
<dbReference type="NCBIfam" id="TIGR01302">
    <property type="entry name" value="IMP_dehydrog"/>
    <property type="match status" value="1"/>
</dbReference>
<gene>
    <name evidence="11 16" type="primary">guaB</name>
    <name evidence="16" type="ORF">NTH_03131</name>
</gene>
<evidence type="ECO:0000256" key="1">
    <source>
        <dbReference type="ARBA" id="ARBA00001958"/>
    </source>
</evidence>
<comment type="subunit">
    <text evidence="11">Homotetramer.</text>
</comment>
<dbReference type="SUPFAM" id="SSF51412">
    <property type="entry name" value="Inosine monophosphate dehydrogenase (IMPDH)"/>
    <property type="match status" value="1"/>
</dbReference>
<sequence length="500" mass="51839">MAKIIQSATGAEALTFDDVLLQPGHSEVMPGQADVRTRIAGDIDLNIPILSAAMDTVTEARLAIAMAQAGGIGVIHRNLSPAEQAEEVRQVKKFESGMVVNPVTIGPEATLADAHALMDGHRISGIPVVENGGSGGHTTGRLVGILTNRDVRFASDPSQPVRELMTHQNLITVKEGVSQDEAKRLLHQNRIEKLLVVDDAGNCVGLITVKDIEKSQLNPHAAKDAQGRLRVAAATSVGDDGFERAERLIEAGVDLLVIDTAHGHSQRVLDAVARAKKLSNAVRIIAGNVATGDGTKALIDAGADGVKIGIGPGSICTTRVVAGVGVPQLAAIMAAAEAAHKEGISVIADGGIKYSGDLAKALAAGATAAMVGSLLAGTDESPGEVYLYQGRSFKAYRGMGSVGAMARGSADRYFQAEVRDTLKLVPEGIEGQVPYKGPASGVLHQLTGGLKAAMGYVGAASLPEFQEKATFVRISGAGLRESHPHDVTITRESPNYPGGA</sequence>
<evidence type="ECO:0000256" key="3">
    <source>
        <dbReference type="ARBA" id="ARBA00022723"/>
    </source>
</evidence>
<feature type="binding site" description="in other chain" evidence="11">
    <location>
        <position position="313"/>
    </location>
    <ligand>
        <name>K(+)</name>
        <dbReference type="ChEBI" id="CHEBI:29103"/>
        <note>ligand shared between two tetrameric partners</note>
    </ligand>
</feature>
<dbReference type="HAMAP" id="MF_01964">
    <property type="entry name" value="IMPDH"/>
    <property type="match status" value="1"/>
</dbReference>
<dbReference type="InterPro" id="IPR046342">
    <property type="entry name" value="CBS_dom_sf"/>
</dbReference>
<dbReference type="Pfam" id="PF00571">
    <property type="entry name" value="CBS"/>
    <property type="match status" value="2"/>
</dbReference>
<dbReference type="PROSITE" id="PS51371">
    <property type="entry name" value="CBS"/>
    <property type="match status" value="2"/>
</dbReference>
<evidence type="ECO:0000256" key="7">
    <source>
        <dbReference type="ARBA" id="ARBA00023002"/>
    </source>
</evidence>
<feature type="binding site" evidence="11">
    <location>
        <begin position="372"/>
        <end position="373"/>
    </location>
    <ligand>
        <name>IMP</name>
        <dbReference type="ChEBI" id="CHEBI:58053"/>
    </ligand>
</feature>
<evidence type="ECO:0000256" key="9">
    <source>
        <dbReference type="ARBA" id="ARBA00023122"/>
    </source>
</evidence>
<comment type="pathway">
    <text evidence="11 14">Purine metabolism; XMP biosynthesis via de novo pathway; XMP from IMP: step 1/1.</text>
</comment>
<comment type="catalytic activity">
    <reaction evidence="10 11 14">
        <text>IMP + NAD(+) + H2O = XMP + NADH + H(+)</text>
        <dbReference type="Rhea" id="RHEA:11708"/>
        <dbReference type="ChEBI" id="CHEBI:15377"/>
        <dbReference type="ChEBI" id="CHEBI:15378"/>
        <dbReference type="ChEBI" id="CHEBI:57464"/>
        <dbReference type="ChEBI" id="CHEBI:57540"/>
        <dbReference type="ChEBI" id="CHEBI:57945"/>
        <dbReference type="ChEBI" id="CHEBI:58053"/>
        <dbReference type="EC" id="1.1.1.205"/>
    </reaction>
</comment>
<dbReference type="CDD" id="cd04601">
    <property type="entry name" value="CBS_pair_IMPDH"/>
    <property type="match status" value="1"/>
</dbReference>
<evidence type="ECO:0000256" key="6">
    <source>
        <dbReference type="ARBA" id="ARBA00022958"/>
    </source>
</evidence>
<evidence type="ECO:0000259" key="15">
    <source>
        <dbReference type="PROSITE" id="PS51371"/>
    </source>
</evidence>
<dbReference type="SMART" id="SM01240">
    <property type="entry name" value="IMPDH"/>
    <property type="match status" value="1"/>
</dbReference>
<dbReference type="Pfam" id="PF00478">
    <property type="entry name" value="IMPDH"/>
    <property type="match status" value="1"/>
</dbReference>
<name>A0ABY5MMI6_9HYPH</name>
<dbReference type="Gene3D" id="3.20.20.70">
    <property type="entry name" value="Aldolase class I"/>
    <property type="match status" value="1"/>
</dbReference>
<organism evidence="16 17">
    <name type="scientific">Nitratireductor thuwali</name>
    <dbReference type="NCBI Taxonomy" id="2267699"/>
    <lineage>
        <taxon>Bacteria</taxon>
        <taxon>Pseudomonadati</taxon>
        <taxon>Pseudomonadota</taxon>
        <taxon>Alphaproteobacteria</taxon>
        <taxon>Hyphomicrobiales</taxon>
        <taxon>Phyllobacteriaceae</taxon>
        <taxon>Nitratireductor</taxon>
    </lineage>
</organism>
<feature type="binding site" evidence="11">
    <location>
        <position position="427"/>
    </location>
    <ligand>
        <name>IMP</name>
        <dbReference type="ChEBI" id="CHEBI:58053"/>
    </ligand>
</feature>
<evidence type="ECO:0000256" key="14">
    <source>
        <dbReference type="RuleBase" id="RU003928"/>
    </source>
</evidence>
<dbReference type="Proteomes" id="UP001342418">
    <property type="component" value="Chromosome"/>
</dbReference>
<feature type="binding site" description="in other chain" evidence="11">
    <location>
        <position position="311"/>
    </location>
    <ligand>
        <name>K(+)</name>
        <dbReference type="ChEBI" id="CHEBI:29103"/>
        <note>ligand shared between two tetrameric partners</note>
    </ligand>
</feature>
<feature type="active site" description="Proton acceptor" evidence="11">
    <location>
        <position position="412"/>
    </location>
</feature>
<evidence type="ECO:0000256" key="5">
    <source>
        <dbReference type="ARBA" id="ARBA00022755"/>
    </source>
</evidence>
<protein>
    <recommendedName>
        <fullName evidence="11 14">Inosine-5'-monophosphate dehydrogenase</fullName>
        <shortName evidence="11">IMP dehydrogenase</shortName>
        <shortName evidence="11">IMPD</shortName>
        <shortName evidence="11">IMPDH</shortName>
        <ecNumber evidence="11 14">1.1.1.205</ecNumber>
    </recommendedName>
</protein>
<evidence type="ECO:0000313" key="16">
    <source>
        <dbReference type="EMBL" id="UUP18647.1"/>
    </source>
</evidence>
<dbReference type="RefSeq" id="WP_338530865.1">
    <property type="nucleotide sequence ID" value="NZ_CP030941.1"/>
</dbReference>
<evidence type="ECO:0000256" key="4">
    <source>
        <dbReference type="ARBA" id="ARBA00022749"/>
    </source>
</evidence>
<feature type="binding site" evidence="11">
    <location>
        <position position="483"/>
    </location>
    <ligand>
        <name>K(+)</name>
        <dbReference type="ChEBI" id="CHEBI:29103"/>
        <note>ligand shared between two tetrameric partners</note>
    </ligand>
</feature>
<dbReference type="SUPFAM" id="SSF54631">
    <property type="entry name" value="CBS-domain pair"/>
    <property type="match status" value="1"/>
</dbReference>
<dbReference type="EMBL" id="CP030941">
    <property type="protein sequence ID" value="UUP18647.1"/>
    <property type="molecule type" value="Genomic_DNA"/>
</dbReference>
<dbReference type="PANTHER" id="PTHR11911:SF111">
    <property type="entry name" value="INOSINE-5'-MONOPHOSPHATE DEHYDROGENASE"/>
    <property type="match status" value="1"/>
</dbReference>
<feature type="binding site" evidence="11">
    <location>
        <begin position="396"/>
        <end position="400"/>
    </location>
    <ligand>
        <name>IMP</name>
        <dbReference type="ChEBI" id="CHEBI:58053"/>
    </ligand>
</feature>
<dbReference type="InterPro" id="IPR015875">
    <property type="entry name" value="IMP_DH/GMP_Rdtase_CS"/>
</dbReference>
<keyword evidence="7 11" id="KW-0560">Oxidoreductase</keyword>
<evidence type="ECO:0000313" key="17">
    <source>
        <dbReference type="Proteomes" id="UP001342418"/>
    </source>
</evidence>
<dbReference type="EC" id="1.1.1.205" evidence="11 14"/>
<comment type="caution">
    <text evidence="11">Lacks conserved residue(s) required for the propagation of feature annotation.</text>
</comment>
<feature type="binding site" description="in other chain" evidence="11">
    <location>
        <position position="316"/>
    </location>
    <ligand>
        <name>K(+)</name>
        <dbReference type="ChEBI" id="CHEBI:29103"/>
        <note>ligand shared between two tetrameric partners</note>
    </ligand>
</feature>
<feature type="binding site" evidence="11">
    <location>
        <begin position="349"/>
        <end position="351"/>
    </location>
    <ligand>
        <name>IMP</name>
        <dbReference type="ChEBI" id="CHEBI:58053"/>
    </ligand>
</feature>
<feature type="binding site" evidence="11">
    <location>
        <position position="482"/>
    </location>
    <ligand>
        <name>K(+)</name>
        <dbReference type="ChEBI" id="CHEBI:29103"/>
        <note>ligand shared between two tetrameric partners</note>
    </ligand>
</feature>
<dbReference type="GO" id="GO:0003938">
    <property type="term" value="F:IMP dehydrogenase activity"/>
    <property type="evidence" value="ECO:0007669"/>
    <property type="project" value="UniProtKB-EC"/>
</dbReference>
<evidence type="ECO:0000256" key="8">
    <source>
        <dbReference type="ARBA" id="ARBA00023027"/>
    </source>
</evidence>
<keyword evidence="8 11" id="KW-0520">NAD</keyword>
<comment type="cofactor">
    <cofactor evidence="1 11">
        <name>K(+)</name>
        <dbReference type="ChEBI" id="CHEBI:29103"/>
    </cofactor>
</comment>
<evidence type="ECO:0000256" key="13">
    <source>
        <dbReference type="RuleBase" id="RU003927"/>
    </source>
</evidence>
<comment type="similarity">
    <text evidence="2 11 13">Belongs to the IMPDH/GMPR family.</text>
</comment>
<dbReference type="InterPro" id="IPR005990">
    <property type="entry name" value="IMP_DH"/>
</dbReference>
<proteinExistence type="inferred from homology"/>
<dbReference type="InterPro" id="IPR001093">
    <property type="entry name" value="IMP_DH_GMPRt"/>
</dbReference>
<feature type="domain" description="CBS" evidence="15">
    <location>
        <begin position="98"/>
        <end position="164"/>
    </location>
</feature>
<dbReference type="PANTHER" id="PTHR11911">
    <property type="entry name" value="INOSINE-5-MONOPHOSPHATE DEHYDROGENASE RELATED"/>
    <property type="match status" value="1"/>
</dbReference>
<dbReference type="InterPro" id="IPR000644">
    <property type="entry name" value="CBS_dom"/>
</dbReference>
<dbReference type="PIRSF" id="PIRSF000130">
    <property type="entry name" value="IMPDH"/>
    <property type="match status" value="1"/>
</dbReference>
<evidence type="ECO:0000256" key="11">
    <source>
        <dbReference type="HAMAP-Rule" id="MF_01964"/>
    </source>
</evidence>
<comment type="activity regulation">
    <text evidence="11">Mycophenolic acid (MPA) is a non-competitive inhibitor that prevents formation of the closed enzyme conformation by binding to the same site as the amobile flap. In contrast, mizoribine monophosphate (MZP) is a competitive inhibitor that induces the closed conformation. MPA is a potent inhibitor of mammalian IMPDHs but a poor inhibitor of the bacterial enzymes. MZP is a more potent inhibitor of bacterial IMPDH.</text>
</comment>
<reference evidence="16 17" key="1">
    <citation type="submission" date="2018-07" db="EMBL/GenBank/DDBJ databases">
        <title>Genome sequence of Nitratireductor thuwali#1536.</title>
        <authorList>
            <person name="Michoud G."/>
            <person name="Merlino G."/>
            <person name="Sefrji F.O."/>
            <person name="Daffonchio D."/>
        </authorList>
    </citation>
    <scope>NUCLEOTIDE SEQUENCE [LARGE SCALE GENOMIC DNA]</scope>
    <source>
        <strain evidence="17">Nit1536</strain>
    </source>
</reference>
<feature type="binding site" evidence="11">
    <location>
        <position position="481"/>
    </location>
    <ligand>
        <name>K(+)</name>
        <dbReference type="ChEBI" id="CHEBI:29103"/>
        <note>ligand shared between two tetrameric partners</note>
    </ligand>
</feature>
<feature type="binding site" evidence="11">
    <location>
        <begin position="309"/>
        <end position="311"/>
    </location>
    <ligand>
        <name>NAD(+)</name>
        <dbReference type="ChEBI" id="CHEBI:57540"/>
    </ligand>
</feature>
<dbReference type="SMART" id="SM00116">
    <property type="entry name" value="CBS"/>
    <property type="match status" value="2"/>
</dbReference>
<keyword evidence="17" id="KW-1185">Reference proteome</keyword>
<keyword evidence="9 12" id="KW-0129">CBS domain</keyword>
<comment type="function">
    <text evidence="11">Catalyzes the conversion of inosine 5'-phosphate (IMP) to xanthosine 5'-phosphate (XMP), the first committed and rate-limiting step in the de novo synthesis of guanine nucleotides, and therefore plays an important role in the regulation of cell growth.</text>
</comment>